<dbReference type="NCBIfam" id="TIGR01573">
    <property type="entry name" value="cas2"/>
    <property type="match status" value="1"/>
</dbReference>
<evidence type="ECO:0000256" key="6">
    <source>
        <dbReference type="ARBA" id="ARBA00022801"/>
    </source>
</evidence>
<evidence type="ECO:0000256" key="3">
    <source>
        <dbReference type="ARBA" id="ARBA00022722"/>
    </source>
</evidence>
<dbReference type="Gene3D" id="3.30.70.240">
    <property type="match status" value="1"/>
</dbReference>
<dbReference type="Proteomes" id="UP000464378">
    <property type="component" value="Chromosome"/>
</dbReference>
<name>A0A6C2YS95_9BACT</name>
<dbReference type="GO" id="GO:0046872">
    <property type="term" value="F:metal ion binding"/>
    <property type="evidence" value="ECO:0007669"/>
    <property type="project" value="UniProtKB-UniRule"/>
</dbReference>
<keyword evidence="5 9" id="KW-0255">Endonuclease</keyword>
<dbReference type="Pfam" id="PF09827">
    <property type="entry name" value="CRISPR_Cas2"/>
    <property type="match status" value="1"/>
</dbReference>
<reference evidence="10" key="1">
    <citation type="submission" date="2019-04" db="EMBL/GenBank/DDBJ databases">
        <authorList>
            <consortium name="Science for Life Laboratories"/>
        </authorList>
    </citation>
    <scope>NUCLEOTIDE SEQUENCE</scope>
    <source>
        <strain evidence="10">MBLW1</strain>
    </source>
</reference>
<keyword evidence="6 9" id="KW-0378">Hydrolase</keyword>
<accession>A0A6C2YS95</accession>
<dbReference type="GO" id="GO:0043571">
    <property type="term" value="P:maintenance of CRISPR repeat elements"/>
    <property type="evidence" value="ECO:0007669"/>
    <property type="project" value="UniProtKB-UniRule"/>
</dbReference>
<proteinExistence type="inferred from homology"/>
<keyword evidence="4 9" id="KW-0479">Metal-binding</keyword>
<comment type="similarity">
    <text evidence="2 9">Belongs to the CRISPR-associated endoribonuclease Cas2 protein family.</text>
</comment>
<evidence type="ECO:0000313" key="10">
    <source>
        <dbReference type="EMBL" id="VIP04003.1"/>
    </source>
</evidence>
<evidence type="ECO:0000256" key="7">
    <source>
        <dbReference type="ARBA" id="ARBA00022842"/>
    </source>
</evidence>
<dbReference type="HAMAP" id="MF_01471">
    <property type="entry name" value="Cas2"/>
    <property type="match status" value="1"/>
</dbReference>
<gene>
    <name evidence="9" type="primary">cas2</name>
    <name evidence="10" type="ORF">GMBLW1_51900</name>
</gene>
<keyword evidence="7 9" id="KW-0460">Magnesium</keyword>
<dbReference type="EMBL" id="LR593887">
    <property type="protein sequence ID" value="VTS05373.1"/>
    <property type="molecule type" value="Genomic_DNA"/>
</dbReference>
<keyword evidence="8 9" id="KW-0051">Antiviral defense</keyword>
<dbReference type="AlphaFoldDB" id="A0A6C2YS95"/>
<evidence type="ECO:0000256" key="8">
    <source>
        <dbReference type="ARBA" id="ARBA00023118"/>
    </source>
</evidence>
<dbReference type="InterPro" id="IPR019199">
    <property type="entry name" value="Virulence_VapD/CRISPR_Cas2"/>
</dbReference>
<sequence length="91" mass="10868">MSRYVAAYDIARNSRRDRVARILREYGRRVQRSVFEIDIDPEDLNDLQLRIGSLLARDDRFDFFPIDVRFPQRRLSWQRNPLVDSCVIVIG</sequence>
<dbReference type="KEGG" id="tim:GMBLW1_51900"/>
<comment type="function">
    <text evidence="9">CRISPR (clustered regularly interspaced short palindromic repeat), is an adaptive immune system that provides protection against mobile genetic elements (viruses, transposable elements and conjugative plasmids). CRISPR clusters contain sequences complementary to antecedent mobile elements and target invading nucleic acids. CRISPR clusters are transcribed and processed into CRISPR RNA (crRNA). Functions as a ssRNA-specific endoribonuclease. Involved in the integration of spacer DNA into the CRISPR cassette.</text>
</comment>
<dbReference type="GO" id="GO:0004521">
    <property type="term" value="F:RNA endonuclease activity"/>
    <property type="evidence" value="ECO:0007669"/>
    <property type="project" value="InterPro"/>
</dbReference>
<dbReference type="EC" id="3.1.-.-" evidence="9"/>
<dbReference type="GO" id="GO:0051607">
    <property type="term" value="P:defense response to virus"/>
    <property type="evidence" value="ECO:0007669"/>
    <property type="project" value="UniProtKB-UniRule"/>
</dbReference>
<comment type="subunit">
    <text evidence="9">Homodimer, forms a heterotetramer with a Cas1 homodimer.</text>
</comment>
<keyword evidence="11" id="KW-1185">Reference proteome</keyword>
<evidence type="ECO:0000256" key="5">
    <source>
        <dbReference type="ARBA" id="ARBA00022759"/>
    </source>
</evidence>
<evidence type="ECO:0000256" key="4">
    <source>
        <dbReference type="ARBA" id="ARBA00022723"/>
    </source>
</evidence>
<dbReference type="PANTHER" id="PTHR34405">
    <property type="entry name" value="CRISPR-ASSOCIATED ENDORIBONUCLEASE CAS2"/>
    <property type="match status" value="1"/>
</dbReference>
<protein>
    <recommendedName>
        <fullName evidence="9">CRISPR-associated endoribonuclease Cas2</fullName>
        <ecNumber evidence="9">3.1.-.-</ecNumber>
    </recommendedName>
</protein>
<comment type="cofactor">
    <cofactor evidence="1 9">
        <name>Mg(2+)</name>
        <dbReference type="ChEBI" id="CHEBI:18420"/>
    </cofactor>
</comment>
<dbReference type="SUPFAM" id="SSF143430">
    <property type="entry name" value="TTP0101/SSO1404-like"/>
    <property type="match status" value="1"/>
</dbReference>
<feature type="binding site" evidence="9">
    <location>
        <position position="9"/>
    </location>
    <ligand>
        <name>Mg(2+)</name>
        <dbReference type="ChEBI" id="CHEBI:18420"/>
        <note>catalytic</note>
    </ligand>
</feature>
<evidence type="ECO:0000256" key="1">
    <source>
        <dbReference type="ARBA" id="ARBA00001946"/>
    </source>
</evidence>
<evidence type="ECO:0000256" key="2">
    <source>
        <dbReference type="ARBA" id="ARBA00009959"/>
    </source>
</evidence>
<evidence type="ECO:0000313" key="11">
    <source>
        <dbReference type="Proteomes" id="UP000464378"/>
    </source>
</evidence>
<keyword evidence="3 9" id="KW-0540">Nuclease</keyword>
<organism evidence="10">
    <name type="scientific">Tuwongella immobilis</name>
    <dbReference type="NCBI Taxonomy" id="692036"/>
    <lineage>
        <taxon>Bacteria</taxon>
        <taxon>Pseudomonadati</taxon>
        <taxon>Planctomycetota</taxon>
        <taxon>Planctomycetia</taxon>
        <taxon>Gemmatales</taxon>
        <taxon>Gemmataceae</taxon>
        <taxon>Tuwongella</taxon>
    </lineage>
</organism>
<dbReference type="InterPro" id="IPR021127">
    <property type="entry name" value="CRISPR_associated_Cas2"/>
</dbReference>
<dbReference type="InParanoid" id="A0A6C2YS95"/>
<dbReference type="PANTHER" id="PTHR34405:SF3">
    <property type="entry name" value="CRISPR-ASSOCIATED ENDORIBONUCLEASE CAS2 3"/>
    <property type="match status" value="1"/>
</dbReference>
<dbReference type="GO" id="GO:0016787">
    <property type="term" value="F:hydrolase activity"/>
    <property type="evidence" value="ECO:0007669"/>
    <property type="project" value="UniProtKB-KW"/>
</dbReference>
<dbReference type="EMBL" id="LR586016">
    <property type="protein sequence ID" value="VIP04003.1"/>
    <property type="molecule type" value="Genomic_DNA"/>
</dbReference>
<dbReference type="CDD" id="cd09725">
    <property type="entry name" value="Cas2_I_II_III"/>
    <property type="match status" value="1"/>
</dbReference>
<evidence type="ECO:0000256" key="9">
    <source>
        <dbReference type="HAMAP-Rule" id="MF_01471"/>
    </source>
</evidence>
<dbReference type="RefSeq" id="WP_162659145.1">
    <property type="nucleotide sequence ID" value="NZ_LR593887.1"/>
</dbReference>